<dbReference type="Proteomes" id="UP000013909">
    <property type="component" value="Unassembled WGS sequence"/>
</dbReference>
<keyword evidence="1" id="KW-0129">CBS domain</keyword>
<proteinExistence type="predicted"/>
<dbReference type="InterPro" id="IPR000644">
    <property type="entry name" value="CBS_dom"/>
</dbReference>
<accession>R7ZN54</accession>
<feature type="domain" description="CBS" evidence="2">
    <location>
        <begin position="508"/>
        <end position="564"/>
    </location>
</feature>
<dbReference type="SUPFAM" id="SSF54631">
    <property type="entry name" value="CBS-domain pair"/>
    <property type="match status" value="1"/>
</dbReference>
<gene>
    <name evidence="3" type="ORF">ADIS_3911</name>
</gene>
<dbReference type="STRING" id="1232681.ADIS_3911"/>
<name>R7ZN54_9BACT</name>
<reference evidence="3 4" key="1">
    <citation type="submission" date="2013-02" db="EMBL/GenBank/DDBJ databases">
        <title>A novel strain isolated from Lonar lake, Maharashtra, India.</title>
        <authorList>
            <person name="Singh A."/>
        </authorList>
    </citation>
    <scope>NUCLEOTIDE SEQUENCE [LARGE SCALE GENOMIC DNA]</scope>
    <source>
        <strain evidence="3 4">AK24</strain>
    </source>
</reference>
<dbReference type="PATRIC" id="fig|1288963.3.peg.3903"/>
<dbReference type="InterPro" id="IPR046342">
    <property type="entry name" value="CBS_dom_sf"/>
</dbReference>
<dbReference type="OrthoDB" id="240589at2"/>
<dbReference type="EMBL" id="AQHR01000104">
    <property type="protein sequence ID" value="EON75508.1"/>
    <property type="molecule type" value="Genomic_DNA"/>
</dbReference>
<dbReference type="PANTHER" id="PTHR36510:SF3">
    <property type="entry name" value="CONSERVED PROTEIN"/>
    <property type="match status" value="1"/>
</dbReference>
<evidence type="ECO:0000313" key="3">
    <source>
        <dbReference type="EMBL" id="EON75508.1"/>
    </source>
</evidence>
<dbReference type="SMART" id="SM00116">
    <property type="entry name" value="CBS"/>
    <property type="match status" value="2"/>
</dbReference>
<dbReference type="PANTHER" id="PTHR36510">
    <property type="entry name" value="GLUTAMATE--CYSTEINE LIGASE 2-RELATED"/>
    <property type="match status" value="1"/>
</dbReference>
<evidence type="ECO:0000259" key="2">
    <source>
        <dbReference type="PROSITE" id="PS51371"/>
    </source>
</evidence>
<sequence length="630" mass="71913">MDKHRARSKTSKQDRLRFLKHLLLDVEALEEMLRQNLIERNIQRIGAEQELSLVDAYYKPSKKAPAVLNRVNDPHLTAELALYNLEINLDPLELKRQCFVKMEKQLNTLLKKTDQAAKAVGDKIILSGIMPSIDVRSGELDYMTPNPRFFALDEVIRQLRGEDFELNILGVDELILAHTNILFEACNTSFQCHLQVDPDEFVDQYNWAQLISGPVLSACTNSPLLFGRELWSETRISLFQQSIDIRSKGYHLREKEQRVSFGRGWIREITEIYKEAISRFTLLLTDKVEEDSMQVLQRGGIPKLAALNLHNGTIWRWNRPCYGVGGGVPHLRIENRYLPSGPSVIDEVANLAFWVGLMKAMPDHYRGSWRRRSFEDTKANFYRAATSGLQSCMIWEGRAIPSRELLLDHLIPLATDGLQACGLDEAERSRYMSVIEGRVKKGLDGSVWTVKGFRKLKRKMSREEAMVGITAILYERRKTGAPVHTWPLAAPSEAEGCRMPYDWIGNFMKTDLITVQEQDLLDLVEKIMEWKGIRHVPVEDSHGNLKGLITRKMIESVKEDSGKGKWLSAGGVMRTDLVTIGKDADIKFAILLMVDKQISCLPVVEGNRLIGLITDRDTRELWQKMKNDQA</sequence>
<dbReference type="InterPro" id="IPR014746">
    <property type="entry name" value="Gln_synth/guanido_kin_cat_dom"/>
</dbReference>
<organism evidence="3 4">
    <name type="scientific">Lunatimonas lonarensis</name>
    <dbReference type="NCBI Taxonomy" id="1232681"/>
    <lineage>
        <taxon>Bacteria</taxon>
        <taxon>Pseudomonadati</taxon>
        <taxon>Bacteroidota</taxon>
        <taxon>Cytophagia</taxon>
        <taxon>Cytophagales</taxon>
        <taxon>Cyclobacteriaceae</taxon>
    </lineage>
</organism>
<dbReference type="PROSITE" id="PS51371">
    <property type="entry name" value="CBS"/>
    <property type="match status" value="2"/>
</dbReference>
<dbReference type="AlphaFoldDB" id="R7ZN54"/>
<dbReference type="Gene3D" id="3.30.590.20">
    <property type="match status" value="1"/>
</dbReference>
<dbReference type="Gene3D" id="3.10.580.10">
    <property type="entry name" value="CBS-domain"/>
    <property type="match status" value="1"/>
</dbReference>
<protein>
    <recommendedName>
        <fullName evidence="2">CBS domain-containing protein</fullName>
    </recommendedName>
</protein>
<dbReference type="Pfam" id="PF00571">
    <property type="entry name" value="CBS"/>
    <property type="match status" value="2"/>
</dbReference>
<evidence type="ECO:0000256" key="1">
    <source>
        <dbReference type="PROSITE-ProRule" id="PRU00703"/>
    </source>
</evidence>
<dbReference type="GO" id="GO:0016879">
    <property type="term" value="F:ligase activity, forming carbon-nitrogen bonds"/>
    <property type="evidence" value="ECO:0007669"/>
    <property type="project" value="TreeGrafter"/>
</dbReference>
<comment type="caution">
    <text evidence="3">The sequence shown here is derived from an EMBL/GenBank/DDBJ whole genome shotgun (WGS) entry which is preliminary data.</text>
</comment>
<keyword evidence="4" id="KW-1185">Reference proteome</keyword>
<dbReference type="InterPro" id="IPR050141">
    <property type="entry name" value="GCL_type2/YbdK_subfam"/>
</dbReference>
<feature type="domain" description="CBS" evidence="2">
    <location>
        <begin position="573"/>
        <end position="629"/>
    </location>
</feature>
<dbReference type="RefSeq" id="WP_010856038.1">
    <property type="nucleotide sequence ID" value="NZ_AQHR01000104.1"/>
</dbReference>
<dbReference type="SUPFAM" id="SSF55931">
    <property type="entry name" value="Glutamine synthetase/guanido kinase"/>
    <property type="match status" value="1"/>
</dbReference>
<evidence type="ECO:0000313" key="4">
    <source>
        <dbReference type="Proteomes" id="UP000013909"/>
    </source>
</evidence>